<dbReference type="Proteomes" id="UP001499884">
    <property type="component" value="Unassembled WGS sequence"/>
</dbReference>
<reference evidence="3" key="1">
    <citation type="journal article" date="2019" name="Int. J. Syst. Evol. Microbiol.">
        <title>The Global Catalogue of Microorganisms (GCM) 10K type strain sequencing project: providing services to taxonomists for standard genome sequencing and annotation.</title>
        <authorList>
            <consortium name="The Broad Institute Genomics Platform"/>
            <consortium name="The Broad Institute Genome Sequencing Center for Infectious Disease"/>
            <person name="Wu L."/>
            <person name="Ma J."/>
        </authorList>
    </citation>
    <scope>NUCLEOTIDE SEQUENCE [LARGE SCALE GENOMIC DNA]</scope>
    <source>
        <strain evidence="3">JCM 30846</strain>
    </source>
</reference>
<keyword evidence="1" id="KW-1133">Transmembrane helix</keyword>
<comment type="caution">
    <text evidence="2">The sequence shown here is derived from an EMBL/GenBank/DDBJ whole genome shotgun (WGS) entry which is preliminary data.</text>
</comment>
<dbReference type="EMBL" id="BAABEP010000002">
    <property type="protein sequence ID" value="GAA3709315.1"/>
    <property type="molecule type" value="Genomic_DNA"/>
</dbReference>
<protein>
    <submittedName>
        <fullName evidence="2">Uncharacterized protein</fullName>
    </submittedName>
</protein>
<evidence type="ECO:0000313" key="3">
    <source>
        <dbReference type="Proteomes" id="UP001499884"/>
    </source>
</evidence>
<feature type="transmembrane region" description="Helical" evidence="1">
    <location>
        <begin position="33"/>
        <end position="56"/>
    </location>
</feature>
<evidence type="ECO:0000256" key="1">
    <source>
        <dbReference type="SAM" id="Phobius"/>
    </source>
</evidence>
<evidence type="ECO:0000313" key="2">
    <source>
        <dbReference type="EMBL" id="GAA3709315.1"/>
    </source>
</evidence>
<proteinExistence type="predicted"/>
<sequence length="68" mass="7773">MYARIFSLAHILVWAVLGFLFEAFWYLTTHHHAPLWARLCGGFAAGALAGPIETALARRHARRRTRVR</sequence>
<keyword evidence="3" id="KW-1185">Reference proteome</keyword>
<organism evidence="2 3">
    <name type="scientific">Streptomyces tremellae</name>
    <dbReference type="NCBI Taxonomy" id="1124239"/>
    <lineage>
        <taxon>Bacteria</taxon>
        <taxon>Bacillati</taxon>
        <taxon>Actinomycetota</taxon>
        <taxon>Actinomycetes</taxon>
        <taxon>Kitasatosporales</taxon>
        <taxon>Streptomycetaceae</taxon>
        <taxon>Streptomyces</taxon>
    </lineage>
</organism>
<keyword evidence="1" id="KW-0472">Membrane</keyword>
<dbReference type="RefSeq" id="WP_345640238.1">
    <property type="nucleotide sequence ID" value="NZ_BAABEP010000002.1"/>
</dbReference>
<gene>
    <name evidence="2" type="ORF">GCM10023082_04080</name>
</gene>
<name>A0ABP7DRI5_9ACTN</name>
<keyword evidence="1" id="KW-0812">Transmembrane</keyword>
<feature type="transmembrane region" description="Helical" evidence="1">
    <location>
        <begin position="7"/>
        <end position="27"/>
    </location>
</feature>
<accession>A0ABP7DRI5</accession>